<evidence type="ECO:0000259" key="1">
    <source>
        <dbReference type="Pfam" id="PF00117"/>
    </source>
</evidence>
<keyword evidence="2" id="KW-0315">Glutamine amidotransferase</keyword>
<evidence type="ECO:0000313" key="2">
    <source>
        <dbReference type="EMBL" id="MFC6952545.1"/>
    </source>
</evidence>
<evidence type="ECO:0000313" key="3">
    <source>
        <dbReference type="Proteomes" id="UP001596395"/>
    </source>
</evidence>
<dbReference type="CDD" id="cd01741">
    <property type="entry name" value="GATase1_1"/>
    <property type="match status" value="1"/>
</dbReference>
<dbReference type="EMBL" id="JBHSXN010000001">
    <property type="protein sequence ID" value="MFC6952545.1"/>
    <property type="molecule type" value="Genomic_DNA"/>
</dbReference>
<dbReference type="PROSITE" id="PS51273">
    <property type="entry name" value="GATASE_TYPE_1"/>
    <property type="match status" value="1"/>
</dbReference>
<dbReference type="InterPro" id="IPR044992">
    <property type="entry name" value="ChyE-like"/>
</dbReference>
<gene>
    <name evidence="2" type="ORF">ACFQGB_06680</name>
</gene>
<comment type="caution">
    <text evidence="2">The sequence shown here is derived from an EMBL/GenBank/DDBJ whole genome shotgun (WGS) entry which is preliminary data.</text>
</comment>
<dbReference type="SUPFAM" id="SSF52317">
    <property type="entry name" value="Class I glutamine amidotransferase-like"/>
    <property type="match status" value="1"/>
</dbReference>
<feature type="domain" description="Glutamine amidotransferase" evidence="1">
    <location>
        <begin position="25"/>
        <end position="181"/>
    </location>
</feature>
<sequence length="240" mass="26445">MRRPRIAFVDASHGDPGTRRNFRRELDADLVEFDATECELPCGFEYDAVVVTGSRSSVYEDEAWIDGTREWVREAVEEHGLPALGVCWGHQLLADALGGTVEDMGEYEIGYREIERAFDDADADVDPLLAGVPESFTAFTTHSDSVVELPPGATEIARNDYGNHGFRVGDAFGVQFHPEYDREMARSVTAGKDELSDERKQAVYDGITAEDYAAACETKALFENFTAYVRARAADGVAAD</sequence>
<keyword evidence="3" id="KW-1185">Reference proteome</keyword>
<name>A0ABD5VB15_9EURY</name>
<proteinExistence type="predicted"/>
<protein>
    <submittedName>
        <fullName evidence="2">Type 1 glutamine amidotransferase</fullName>
    </submittedName>
</protein>
<dbReference type="Gene3D" id="3.40.50.880">
    <property type="match status" value="1"/>
</dbReference>
<dbReference type="AlphaFoldDB" id="A0ABD5VB15"/>
<organism evidence="2 3">
    <name type="scientific">Halorubellus litoreus</name>
    <dbReference type="NCBI Taxonomy" id="755308"/>
    <lineage>
        <taxon>Archaea</taxon>
        <taxon>Methanobacteriati</taxon>
        <taxon>Methanobacteriota</taxon>
        <taxon>Stenosarchaea group</taxon>
        <taxon>Halobacteria</taxon>
        <taxon>Halobacteriales</taxon>
        <taxon>Halorubellaceae</taxon>
        <taxon>Halorubellus</taxon>
    </lineage>
</organism>
<reference evidence="2 3" key="1">
    <citation type="journal article" date="2019" name="Int. J. Syst. Evol. Microbiol.">
        <title>The Global Catalogue of Microorganisms (GCM) 10K type strain sequencing project: providing services to taxonomists for standard genome sequencing and annotation.</title>
        <authorList>
            <consortium name="The Broad Institute Genomics Platform"/>
            <consortium name="The Broad Institute Genome Sequencing Center for Infectious Disease"/>
            <person name="Wu L."/>
            <person name="Ma J."/>
        </authorList>
    </citation>
    <scope>NUCLEOTIDE SEQUENCE [LARGE SCALE GENOMIC DNA]</scope>
    <source>
        <strain evidence="2 3">GX26</strain>
    </source>
</reference>
<dbReference type="InterPro" id="IPR017926">
    <property type="entry name" value="GATASE"/>
</dbReference>
<dbReference type="RefSeq" id="WP_336349518.1">
    <property type="nucleotide sequence ID" value="NZ_JAZAQL010000001.1"/>
</dbReference>
<dbReference type="Pfam" id="PF00117">
    <property type="entry name" value="GATase"/>
    <property type="match status" value="1"/>
</dbReference>
<dbReference type="PANTHER" id="PTHR42695">
    <property type="entry name" value="GLUTAMINE AMIDOTRANSFERASE YLR126C-RELATED"/>
    <property type="match status" value="1"/>
</dbReference>
<dbReference type="Proteomes" id="UP001596395">
    <property type="component" value="Unassembled WGS sequence"/>
</dbReference>
<dbReference type="InterPro" id="IPR029062">
    <property type="entry name" value="Class_I_gatase-like"/>
</dbReference>
<dbReference type="PANTHER" id="PTHR42695:SF5">
    <property type="entry name" value="GLUTAMINE AMIDOTRANSFERASE YLR126C-RELATED"/>
    <property type="match status" value="1"/>
</dbReference>
<accession>A0ABD5VB15</accession>